<dbReference type="AlphaFoldDB" id="A0A2N5C751"/>
<protein>
    <submittedName>
        <fullName evidence="1">Uncharacterized protein</fullName>
    </submittedName>
</protein>
<dbReference type="EMBL" id="PJRP01000013">
    <property type="protein sequence ID" value="PLP98045.1"/>
    <property type="molecule type" value="Genomic_DNA"/>
</dbReference>
<organism evidence="1 2">
    <name type="scientific">Cupriavidus pauculus</name>
    <dbReference type="NCBI Taxonomy" id="82633"/>
    <lineage>
        <taxon>Bacteria</taxon>
        <taxon>Pseudomonadati</taxon>
        <taxon>Pseudomonadota</taxon>
        <taxon>Betaproteobacteria</taxon>
        <taxon>Burkholderiales</taxon>
        <taxon>Burkholderiaceae</taxon>
        <taxon>Cupriavidus</taxon>
    </lineage>
</organism>
<dbReference type="RefSeq" id="WP_101683811.1">
    <property type="nucleotide sequence ID" value="NZ_PJRP01000013.1"/>
</dbReference>
<sequence length="93" mass="10235">MFQTLAAHPEAVIVHDAAIAAAIDTAMLRRRDEYSGQPMAWKMFCEASHVATLNDVLRSAFIERVATERGADIALRLKAKAESIRAEAIARLI</sequence>
<accession>A0A2N5C751</accession>
<comment type="caution">
    <text evidence="1">The sequence shown here is derived from an EMBL/GenBank/DDBJ whole genome shotgun (WGS) entry which is preliminary data.</text>
</comment>
<dbReference type="OrthoDB" id="8926476at2"/>
<dbReference type="Pfam" id="PF24751">
    <property type="entry name" value="DUF7696"/>
    <property type="match status" value="1"/>
</dbReference>
<name>A0A2N5C751_9BURK</name>
<proteinExistence type="predicted"/>
<evidence type="ECO:0000313" key="1">
    <source>
        <dbReference type="EMBL" id="PLP98045.1"/>
    </source>
</evidence>
<dbReference type="InterPro" id="IPR056113">
    <property type="entry name" value="DUF7696"/>
</dbReference>
<dbReference type="Proteomes" id="UP000234341">
    <property type="component" value="Unassembled WGS sequence"/>
</dbReference>
<evidence type="ECO:0000313" key="2">
    <source>
        <dbReference type="Proteomes" id="UP000234341"/>
    </source>
</evidence>
<reference evidence="1 2" key="1">
    <citation type="submission" date="2017-12" db="EMBL/GenBank/DDBJ databases">
        <title>Genome sequence of the active heterotrophic nitrifier-denitrifier, Cupriavidus pauculus UM1.</title>
        <authorList>
            <person name="Putonti C."/>
            <person name="Castignetti D."/>
        </authorList>
    </citation>
    <scope>NUCLEOTIDE SEQUENCE [LARGE SCALE GENOMIC DNA]</scope>
    <source>
        <strain evidence="1 2">UM1</strain>
    </source>
</reference>
<gene>
    <name evidence="1" type="ORF">CYJ10_23210</name>
</gene>